<dbReference type="GO" id="GO:0032259">
    <property type="term" value="P:methylation"/>
    <property type="evidence" value="ECO:0007669"/>
    <property type="project" value="UniProtKB-KW"/>
</dbReference>
<dbReference type="eggNOG" id="ENOG502QRKD">
    <property type="taxonomic scope" value="Eukaryota"/>
</dbReference>
<evidence type="ECO:0000256" key="1">
    <source>
        <dbReference type="ARBA" id="ARBA00004173"/>
    </source>
</evidence>
<evidence type="ECO:0000256" key="6">
    <source>
        <dbReference type="ARBA" id="ARBA00048612"/>
    </source>
</evidence>
<evidence type="ECO:0000256" key="5">
    <source>
        <dbReference type="ARBA" id="ARBA00023128"/>
    </source>
</evidence>
<dbReference type="Pfam" id="PF02636">
    <property type="entry name" value="Methyltransf_28"/>
    <property type="match status" value="1"/>
</dbReference>
<organism evidence="8 9">
    <name type="scientific">Mixia osmundae (strain CBS 9802 / IAM 14324 / JCM 22182 / KY 12970)</name>
    <dbReference type="NCBI Taxonomy" id="764103"/>
    <lineage>
        <taxon>Eukaryota</taxon>
        <taxon>Fungi</taxon>
        <taxon>Dikarya</taxon>
        <taxon>Basidiomycota</taxon>
        <taxon>Pucciniomycotina</taxon>
        <taxon>Mixiomycetes</taxon>
        <taxon>Mixiales</taxon>
        <taxon>Mixiaceae</taxon>
        <taxon>Mixia</taxon>
    </lineage>
</organism>
<evidence type="ECO:0000313" key="8">
    <source>
        <dbReference type="EMBL" id="GAA93545.1"/>
    </source>
</evidence>
<dbReference type="PANTHER" id="PTHR12049:SF5">
    <property type="entry name" value="PROTEIN ARGININE METHYLTRANSFERASE NDUFAF7 HOMOLOG, MITOCHONDRIAL"/>
    <property type="match status" value="1"/>
</dbReference>
<dbReference type="AlphaFoldDB" id="G7DSI5"/>
<dbReference type="InParanoid" id="G7DSI5"/>
<keyword evidence="9" id="KW-1185">Reference proteome</keyword>
<keyword evidence="5 7" id="KW-0496">Mitochondrion</keyword>
<reference evidence="8 9" key="2">
    <citation type="journal article" date="2012" name="Open Biol.">
        <title>Characteristics of nucleosomes and linker DNA regions on the genome of the basidiomycete Mixia osmundae revealed by mono- and dinucleosome mapping.</title>
        <authorList>
            <person name="Nishida H."/>
            <person name="Kondo S."/>
            <person name="Matsumoto T."/>
            <person name="Suzuki Y."/>
            <person name="Yoshikawa H."/>
            <person name="Taylor T.D."/>
            <person name="Sugiyama J."/>
        </authorList>
    </citation>
    <scope>NUCLEOTIDE SEQUENCE [LARGE SCALE GENOMIC DNA]</scope>
    <source>
        <strain evidence="9">CBS 9802 / IAM 14324 / JCM 22182 / KY 12970</strain>
    </source>
</reference>
<keyword evidence="3 7" id="KW-0489">Methyltransferase</keyword>
<protein>
    <recommendedName>
        <fullName evidence="7">Protein arginine methyltransferase NDUFAF7</fullName>
        <ecNumber evidence="7">2.1.1.320</ecNumber>
    </recommendedName>
</protein>
<dbReference type="EC" id="2.1.1.320" evidence="7"/>
<comment type="catalytic activity">
    <reaction evidence="6 7">
        <text>L-arginyl-[protein] + 2 S-adenosyl-L-methionine = N(omega),N(omega)'-dimethyl-L-arginyl-[protein] + 2 S-adenosyl-L-homocysteine + 2 H(+)</text>
        <dbReference type="Rhea" id="RHEA:48108"/>
        <dbReference type="Rhea" id="RHEA-COMP:10532"/>
        <dbReference type="Rhea" id="RHEA-COMP:11992"/>
        <dbReference type="ChEBI" id="CHEBI:15378"/>
        <dbReference type="ChEBI" id="CHEBI:29965"/>
        <dbReference type="ChEBI" id="CHEBI:57856"/>
        <dbReference type="ChEBI" id="CHEBI:59789"/>
        <dbReference type="ChEBI" id="CHEBI:88221"/>
        <dbReference type="EC" id="2.1.1.320"/>
    </reaction>
</comment>
<name>G7DSI5_MIXOS</name>
<dbReference type="FunCoup" id="G7DSI5">
    <property type="interactions" value="19"/>
</dbReference>
<dbReference type="OMA" id="LPFAPNM"/>
<comment type="similarity">
    <text evidence="2 7">Belongs to the NDUFAF7 family.</text>
</comment>
<gene>
    <name evidence="8" type="primary">Mo00189</name>
    <name evidence="8" type="ORF">E5Q_00189</name>
</gene>
<evidence type="ECO:0000256" key="4">
    <source>
        <dbReference type="ARBA" id="ARBA00022679"/>
    </source>
</evidence>
<dbReference type="RefSeq" id="XP_014566417.1">
    <property type="nucleotide sequence ID" value="XM_014710931.1"/>
</dbReference>
<comment type="function">
    <text evidence="7">Arginine methyltransferase involved in the assembly or stability of mitochondrial NADH:ubiquinone oxidoreductase complex (complex I).</text>
</comment>
<dbReference type="GO" id="GO:0035243">
    <property type="term" value="F:protein-arginine omega-N symmetric methyltransferase activity"/>
    <property type="evidence" value="ECO:0007669"/>
    <property type="project" value="UniProtKB-EC"/>
</dbReference>
<comment type="caution">
    <text evidence="8">The sequence shown here is derived from an EMBL/GenBank/DDBJ whole genome shotgun (WGS) entry which is preliminary data.</text>
</comment>
<dbReference type="InterPro" id="IPR038375">
    <property type="entry name" value="NDUFAF7_sf"/>
</dbReference>
<dbReference type="HOGENOM" id="CLU_028484_1_0_1"/>
<evidence type="ECO:0000256" key="7">
    <source>
        <dbReference type="RuleBase" id="RU364114"/>
    </source>
</evidence>
<dbReference type="OrthoDB" id="17415at2759"/>
<accession>G7DSI5</accession>
<evidence type="ECO:0000256" key="3">
    <source>
        <dbReference type="ARBA" id="ARBA00022603"/>
    </source>
</evidence>
<reference evidence="8 9" key="1">
    <citation type="journal article" date="2011" name="J. Gen. Appl. Microbiol.">
        <title>Draft genome sequencing of the enigmatic basidiomycete Mixia osmundae.</title>
        <authorList>
            <person name="Nishida H."/>
            <person name="Nagatsuka Y."/>
            <person name="Sugiyama J."/>
        </authorList>
    </citation>
    <scope>NUCLEOTIDE SEQUENCE [LARGE SCALE GENOMIC DNA]</scope>
    <source>
        <strain evidence="9">CBS 9802 / IAM 14324 / JCM 22182 / KY 12970</strain>
    </source>
</reference>
<dbReference type="SUPFAM" id="SSF53335">
    <property type="entry name" value="S-adenosyl-L-methionine-dependent methyltransferases"/>
    <property type="match status" value="1"/>
</dbReference>
<dbReference type="CDD" id="cd02440">
    <property type="entry name" value="AdoMet_MTases"/>
    <property type="match status" value="1"/>
</dbReference>
<evidence type="ECO:0000313" key="9">
    <source>
        <dbReference type="Proteomes" id="UP000009131"/>
    </source>
</evidence>
<evidence type="ECO:0000256" key="2">
    <source>
        <dbReference type="ARBA" id="ARBA00005891"/>
    </source>
</evidence>
<dbReference type="GO" id="GO:0005739">
    <property type="term" value="C:mitochondrion"/>
    <property type="evidence" value="ECO:0007669"/>
    <property type="project" value="UniProtKB-SubCell"/>
</dbReference>
<dbReference type="Proteomes" id="UP000009131">
    <property type="component" value="Unassembled WGS sequence"/>
</dbReference>
<dbReference type="EMBL" id="BABT02000007">
    <property type="protein sequence ID" value="GAA93545.1"/>
    <property type="molecule type" value="Genomic_DNA"/>
</dbReference>
<dbReference type="InterPro" id="IPR003788">
    <property type="entry name" value="NDUFAF7"/>
</dbReference>
<keyword evidence="4 7" id="KW-0808">Transferase</keyword>
<proteinExistence type="inferred from homology"/>
<sequence>MLARDFIDDSLYNPNYGYFPTQAEIFDPDSLHSEDVASVESGQRGFDFGSLRRGSDFADELARRYGESEAGARRQVWHTPTELFKPWYARAIARFLSSEYRLSLYPYADLTIVEIGAGNGTLMRGILDYLAQQDPEVYDRTRYRIVEISPRLAAQQKRQIGPEHATKVQIHQSSIFDWQETVTEPCFIVALEVLDNLAHDVVRYTLETHQPLQCVVAVDQTGDFHELYEPVSDPDLKRFLALRQATPTSSRSPALNRFLSASPALRKLRASMPFAPNLTLPEFAPTRAVALLDVLREKFPLHRLLMSDFDALTDTVPGFNAPVVQTRYDGQSVACSTYLVSQGFFDIFFPTNFKLLKELYALVMQDHRTDPTAGASNDFFSPTRRRALSPAGGLFSGFASQKLKIYGHAEFLTRYGELEKTQLKDGSNPMLEYYQNTKFIC</sequence>
<dbReference type="STRING" id="764103.G7DSI5"/>
<dbReference type="Gene3D" id="3.40.50.12710">
    <property type="match status" value="1"/>
</dbReference>
<comment type="subcellular location">
    <subcellularLocation>
        <location evidence="1 7">Mitochondrion</location>
    </subcellularLocation>
</comment>
<dbReference type="InterPro" id="IPR029063">
    <property type="entry name" value="SAM-dependent_MTases_sf"/>
</dbReference>
<dbReference type="PANTHER" id="PTHR12049">
    <property type="entry name" value="PROTEIN ARGININE METHYLTRANSFERASE NDUFAF7, MITOCHONDRIAL"/>
    <property type="match status" value="1"/>
</dbReference>